<accession>A0A941D8I6</accession>
<evidence type="ECO:0000256" key="1">
    <source>
        <dbReference type="SAM" id="Phobius"/>
    </source>
</evidence>
<name>A0A941D8I6_9MICO</name>
<feature type="transmembrane region" description="Helical" evidence="1">
    <location>
        <begin position="34"/>
        <end position="55"/>
    </location>
</feature>
<protein>
    <recommendedName>
        <fullName evidence="4">YcxB family protein</fullName>
    </recommendedName>
</protein>
<comment type="caution">
    <text evidence="2">The sequence shown here is derived from an EMBL/GenBank/DDBJ whole genome shotgun (WGS) entry which is preliminary data.</text>
</comment>
<keyword evidence="1" id="KW-0472">Membrane</keyword>
<evidence type="ECO:0000313" key="3">
    <source>
        <dbReference type="Proteomes" id="UP000677016"/>
    </source>
</evidence>
<gene>
    <name evidence="2" type="ORF">KC207_12315</name>
</gene>
<keyword evidence="1" id="KW-0812">Transmembrane</keyword>
<reference evidence="2" key="1">
    <citation type="submission" date="2021-04" db="EMBL/GenBank/DDBJ databases">
        <title>Phycicoccus avicenniae sp. nov., a novel endophytic actinomycetes isolated from branch of Avicennia mariana.</title>
        <authorList>
            <person name="Tuo L."/>
        </authorList>
    </citation>
    <scope>NUCLEOTIDE SEQUENCE</scope>
    <source>
        <strain evidence="2">BSK3Z-2</strain>
    </source>
</reference>
<evidence type="ECO:0000313" key="2">
    <source>
        <dbReference type="EMBL" id="MBR7744074.1"/>
    </source>
</evidence>
<dbReference type="RefSeq" id="WP_211603403.1">
    <property type="nucleotide sequence ID" value="NZ_JAGSNF010000017.1"/>
</dbReference>
<dbReference type="Proteomes" id="UP000677016">
    <property type="component" value="Unassembled WGS sequence"/>
</dbReference>
<sequence>MYEVSYVQTREIARREAAALVERLERRQGRWRWFVVRHAAVLALCVGVVLTLAVAGRASADGAARGLAVLVPAVLALTAFDVWRARRRVRRAARRWSEISCPPGTQVRGRWSAERVTFVLPSHQVALDLSTIVTAERVAGVLVLEQEDERAWTVPDELLGDRGLAILAEALGPRLRGV</sequence>
<feature type="transmembrane region" description="Helical" evidence="1">
    <location>
        <begin position="67"/>
        <end position="85"/>
    </location>
</feature>
<dbReference type="EMBL" id="JAGSNF010000017">
    <property type="protein sequence ID" value="MBR7744074.1"/>
    <property type="molecule type" value="Genomic_DNA"/>
</dbReference>
<organism evidence="2 3">
    <name type="scientific">Phycicoccus avicenniae</name>
    <dbReference type="NCBI Taxonomy" id="2828860"/>
    <lineage>
        <taxon>Bacteria</taxon>
        <taxon>Bacillati</taxon>
        <taxon>Actinomycetota</taxon>
        <taxon>Actinomycetes</taxon>
        <taxon>Micrococcales</taxon>
        <taxon>Intrasporangiaceae</taxon>
        <taxon>Phycicoccus</taxon>
    </lineage>
</organism>
<dbReference type="AlphaFoldDB" id="A0A941D8I6"/>
<keyword evidence="1" id="KW-1133">Transmembrane helix</keyword>
<keyword evidence="3" id="KW-1185">Reference proteome</keyword>
<proteinExistence type="predicted"/>
<evidence type="ECO:0008006" key="4">
    <source>
        <dbReference type="Google" id="ProtNLM"/>
    </source>
</evidence>